<dbReference type="Pfam" id="PF12469">
    <property type="entry name" value="Cmr2_N"/>
    <property type="match status" value="1"/>
</dbReference>
<dbReference type="Gene3D" id="3.30.70.270">
    <property type="match status" value="1"/>
</dbReference>
<dbReference type="Gene3D" id="3.30.70.2220">
    <property type="entry name" value="CRISPR-Cas system, Cmr2 subunit, D1 domain, cysteine cluster"/>
    <property type="match status" value="1"/>
</dbReference>
<dbReference type="InterPro" id="IPR038242">
    <property type="entry name" value="Cmr2_N"/>
</dbReference>
<name>A0ABX7BGJ1_9PROT</name>
<dbReference type="InterPro" id="IPR013407">
    <property type="entry name" value="CRISPR-assoc_prot_Cmr2"/>
</dbReference>
<evidence type="ECO:0000313" key="4">
    <source>
        <dbReference type="EMBL" id="QQP92191.1"/>
    </source>
</evidence>
<feature type="domain" description="GGDEF" evidence="3">
    <location>
        <begin position="510"/>
        <end position="693"/>
    </location>
</feature>
<keyword evidence="1" id="KW-0547">Nucleotide-binding</keyword>
<accession>A0ABX7BGJ1</accession>
<dbReference type="InterPro" id="IPR043128">
    <property type="entry name" value="Rev_trsase/Diguanyl_cyclase"/>
</dbReference>
<evidence type="ECO:0000259" key="3">
    <source>
        <dbReference type="PROSITE" id="PS50887"/>
    </source>
</evidence>
<dbReference type="InterPro" id="IPR024615">
    <property type="entry name" value="CRISPR-assoc_Cmr2_N"/>
</dbReference>
<dbReference type="NCBIfam" id="TIGR02577">
    <property type="entry name" value="cas_TM1794_Cmr2"/>
    <property type="match status" value="1"/>
</dbReference>
<dbReference type="Proteomes" id="UP000595197">
    <property type="component" value="Chromosome"/>
</dbReference>
<keyword evidence="2" id="KW-0051">Antiviral defense</keyword>
<dbReference type="Pfam" id="PF22335">
    <property type="entry name" value="Cas10-Cmr2_palm2"/>
    <property type="match status" value="1"/>
</dbReference>
<proteinExistence type="predicted"/>
<keyword evidence="5" id="KW-1185">Reference proteome</keyword>
<protein>
    <submittedName>
        <fullName evidence="4">Type III-B CRISPR-associated protein Cas10/Cmr2</fullName>
    </submittedName>
</protein>
<evidence type="ECO:0000256" key="1">
    <source>
        <dbReference type="ARBA" id="ARBA00022741"/>
    </source>
</evidence>
<reference evidence="4" key="1">
    <citation type="submission" date="2021-02" db="EMBL/GenBank/DDBJ databases">
        <title>Skermanella TT6 skin isolate.</title>
        <authorList>
            <person name="Lee K."/>
            <person name="Ganzorig M."/>
        </authorList>
    </citation>
    <scope>NUCLEOTIDE SEQUENCE</scope>
    <source>
        <strain evidence="4">TT6</strain>
    </source>
</reference>
<gene>
    <name evidence="4" type="primary">cas10</name>
    <name evidence="4" type="ORF">IGS68_13740</name>
</gene>
<evidence type="ECO:0000313" key="5">
    <source>
        <dbReference type="Proteomes" id="UP000595197"/>
    </source>
</evidence>
<organism evidence="4 5">
    <name type="scientific">Skermanella cutis</name>
    <dbReference type="NCBI Taxonomy" id="2775420"/>
    <lineage>
        <taxon>Bacteria</taxon>
        <taxon>Pseudomonadati</taxon>
        <taxon>Pseudomonadota</taxon>
        <taxon>Alphaproteobacteria</taxon>
        <taxon>Rhodospirillales</taxon>
        <taxon>Azospirillaceae</taxon>
        <taxon>Skermanella</taxon>
    </lineage>
</organism>
<dbReference type="RefSeq" id="WP_201080852.1">
    <property type="nucleotide sequence ID" value="NZ_CP067420.1"/>
</dbReference>
<dbReference type="InterPro" id="IPR054767">
    <property type="entry name" value="Cas10-Cmr2_palm2"/>
</dbReference>
<dbReference type="InterPro" id="IPR000160">
    <property type="entry name" value="GGDEF_dom"/>
</dbReference>
<evidence type="ECO:0000256" key="2">
    <source>
        <dbReference type="ARBA" id="ARBA00023118"/>
    </source>
</evidence>
<dbReference type="EMBL" id="CP067420">
    <property type="protein sequence ID" value="QQP92191.1"/>
    <property type="molecule type" value="Genomic_DNA"/>
</dbReference>
<sequence length="813" mass="88044">MGRHHALGSWLTALGRSGRADVGTGDAGDHFHLHPFGGARRRHPDPASAGRLIAEEADRIRTAVGRSSDGAAGGKDMFLSLWRHLPEAVAAAGNPDVLWVAADDTYPTHTVWQEADLAARRAAMEAGGEHSALLSVVLGPVQSMIAAARSLRDLWTGSTLLSWLAFRAMEPVLVRHGPTALIFPVLRGNPLMDRWLGVPEAAGAAMVAGLPHRFLASIPWGGDGAEAVELARECEAAARAALREMADLVRQVIDAKIGGDFPGWDRRWDRQIDAMLDIRAVVVPDTADDDRLARLLGAAGQQDLWPGRQAIRQLLAALPEEACKSLREGEASAWQARVELVGRVLEAARSVRPVQAGGGEEAAGSRHPAKCTLLGTWERMGPDDRDGNEAFWRAVAEKVRIDGVRLRRGERFCAPSLVKRFVMPAGLARRLGIDRPSMRFPDTATVAAREWLGRTELPWQDGSAGWSGQWLHRRRPVADPGDGDDDDLVPPAIWQQIKAERDRPDNPVPTYYAVVLMDGDNMGDWLSGRKAPALGEILPAFLCDGLDDEARKALEIRSPVGPQWQAALSEALAGFSGHIAPHVVKDEAGTLVYAGGDDVLAFLPARRALACAKRLRDAFGGALTDGNAARHEGWFRLPDDRCDRLTLGPRASLSAGIVLAHHKEDLRAVLAAARQAEKAAKSAGRNRLALTVLRRSGERAQAVARWADAGWIGELVDAFVGGASDRWAYRLRRLESTLSPLPPEAVEAEIRRQVDRSDTDTRRLLGNGDAEGAGRRIAGHYAAYREGPHRPGAFRDFVLLCQSAGFIARGRDA</sequence>
<dbReference type="PROSITE" id="PS50887">
    <property type="entry name" value="GGDEF"/>
    <property type="match status" value="1"/>
</dbReference>